<proteinExistence type="predicted"/>
<evidence type="ECO:0000313" key="3">
    <source>
        <dbReference type="Proteomes" id="UP001168972"/>
    </source>
</evidence>
<feature type="region of interest" description="Disordered" evidence="1">
    <location>
        <begin position="1"/>
        <end position="52"/>
    </location>
</feature>
<dbReference type="AlphaFoldDB" id="A0AA39G5E4"/>
<comment type="caution">
    <text evidence="2">The sequence shown here is derived from an EMBL/GenBank/DDBJ whole genome shotgun (WGS) entry which is preliminary data.</text>
</comment>
<protein>
    <submittedName>
        <fullName evidence="2">Uncharacterized protein</fullName>
    </submittedName>
</protein>
<feature type="compositionally biased region" description="Acidic residues" evidence="1">
    <location>
        <begin position="15"/>
        <end position="31"/>
    </location>
</feature>
<evidence type="ECO:0000313" key="2">
    <source>
        <dbReference type="EMBL" id="KAK0181400.1"/>
    </source>
</evidence>
<feature type="region of interest" description="Disordered" evidence="1">
    <location>
        <begin position="156"/>
        <end position="191"/>
    </location>
</feature>
<reference evidence="2" key="2">
    <citation type="submission" date="2023-03" db="EMBL/GenBank/DDBJ databases">
        <authorList>
            <person name="Inwood S.N."/>
            <person name="Skelly J.G."/>
            <person name="Guhlin J."/>
            <person name="Harrop T.W.R."/>
            <person name="Goldson S.G."/>
            <person name="Dearden P.K."/>
        </authorList>
    </citation>
    <scope>NUCLEOTIDE SEQUENCE</scope>
    <source>
        <strain evidence="2">Lincoln</strain>
        <tissue evidence="2">Whole body</tissue>
    </source>
</reference>
<accession>A0AA39G5E4</accession>
<evidence type="ECO:0000256" key="1">
    <source>
        <dbReference type="SAM" id="MobiDB-lite"/>
    </source>
</evidence>
<gene>
    <name evidence="2" type="ORF">PV327_003690</name>
</gene>
<name>A0AA39G5E4_MICHY</name>
<dbReference type="Proteomes" id="UP001168972">
    <property type="component" value="Unassembled WGS sequence"/>
</dbReference>
<organism evidence="2 3">
    <name type="scientific">Microctonus hyperodae</name>
    <name type="common">Parasitoid wasp</name>
    <dbReference type="NCBI Taxonomy" id="165561"/>
    <lineage>
        <taxon>Eukaryota</taxon>
        <taxon>Metazoa</taxon>
        <taxon>Ecdysozoa</taxon>
        <taxon>Arthropoda</taxon>
        <taxon>Hexapoda</taxon>
        <taxon>Insecta</taxon>
        <taxon>Pterygota</taxon>
        <taxon>Neoptera</taxon>
        <taxon>Endopterygota</taxon>
        <taxon>Hymenoptera</taxon>
        <taxon>Apocrita</taxon>
        <taxon>Ichneumonoidea</taxon>
        <taxon>Braconidae</taxon>
        <taxon>Euphorinae</taxon>
        <taxon>Microctonus</taxon>
    </lineage>
</organism>
<sequence length="228" mass="25467">MASTSKNCDRKSGFDDDDNDDDCDDGDDEDNDKNIFNGDDNNGNSKKKKKTDDKRILCWRYENNSKALGIFVDSRSTSGGWSYHVCPQHQFSVRSVDEYATVGYMAKRIQMRKNRFQKIAESMKAARENPGPPGVPGDHGDHAPKQTEVRFKVHDPKAHSKGGTLENTINGRADEEAPPAPQHLIHPGKDISKLYGTPLRATKRYTTLVIALFLSQKVKKTSSTPLTQ</sequence>
<dbReference type="EMBL" id="JAQQBR010000002">
    <property type="protein sequence ID" value="KAK0181400.1"/>
    <property type="molecule type" value="Genomic_DNA"/>
</dbReference>
<keyword evidence="3" id="KW-1185">Reference proteome</keyword>
<reference evidence="2" key="1">
    <citation type="journal article" date="2023" name="bioRxiv">
        <title>Scaffold-level genome assemblies of two parasitoid biocontrol wasps reveal the parthenogenesis mechanism and an associated novel virus.</title>
        <authorList>
            <person name="Inwood S."/>
            <person name="Skelly J."/>
            <person name="Guhlin J."/>
            <person name="Harrop T."/>
            <person name="Goldson S."/>
            <person name="Dearden P."/>
        </authorList>
    </citation>
    <scope>NUCLEOTIDE SEQUENCE</scope>
    <source>
        <strain evidence="2">Lincoln</strain>
        <tissue evidence="2">Whole body</tissue>
    </source>
</reference>